<dbReference type="Pfam" id="PF00005">
    <property type="entry name" value="ABC_tran"/>
    <property type="match status" value="1"/>
</dbReference>
<keyword evidence="2" id="KW-0547">Nucleotide-binding</keyword>
<protein>
    <submittedName>
        <fullName evidence="5">ABC transporter</fullName>
    </submittedName>
</protein>
<dbReference type="Proteomes" id="UP000217785">
    <property type="component" value="Unassembled WGS sequence"/>
</dbReference>
<proteinExistence type="predicted"/>
<dbReference type="EMBL" id="BDUF01000033">
    <property type="protein sequence ID" value="GAX89898.1"/>
    <property type="molecule type" value="Genomic_DNA"/>
</dbReference>
<dbReference type="InterPro" id="IPR027417">
    <property type="entry name" value="P-loop_NTPase"/>
</dbReference>
<evidence type="ECO:0000313" key="6">
    <source>
        <dbReference type="Proteomes" id="UP000217785"/>
    </source>
</evidence>
<gene>
    <name evidence="5" type="ORF">EFBL_1523</name>
</gene>
<keyword evidence="6" id="KW-1185">Reference proteome</keyword>
<dbReference type="InterPro" id="IPR003593">
    <property type="entry name" value="AAA+_ATPase"/>
</dbReference>
<dbReference type="OrthoDB" id="2290519at2"/>
<dbReference type="PROSITE" id="PS50893">
    <property type="entry name" value="ABC_TRANSPORTER_2"/>
    <property type="match status" value="1"/>
</dbReference>
<comment type="caution">
    <text evidence="5">The sequence shown here is derived from an EMBL/GenBank/DDBJ whole genome shotgun (WGS) entry which is preliminary data.</text>
</comment>
<feature type="domain" description="ABC transporter" evidence="4">
    <location>
        <begin position="25"/>
        <end position="258"/>
    </location>
</feature>
<sequence>MTQGIYVERLSKFFKVHERQAGFRGALQSLFRRQYRLVKAVEDVSFRIEPGEIVGFLGPNGAGKTTTMKVLTGLLHPSSGTVEVAGHVPFRHEPAFKRKFSLVMGQRSQLIWDLPPMETFLVNQVVYEIPDAEFKETLAGLVELLQLEPVLRKPVRQLSLGERMKCELAASLIHRPQILFLDEPTIGLDVNMQESIRQFIKDYNARYNATILLTSHYMADVVALCKRVIIINRGRILYDGELEALVNQYAPYKVANLILKQPVPDHELAMHGEIIAHEYPRVSLRLPRVEVSSRSAGILSMLPISDFTIEDPSMEDVIGLAFERDANATVP</sequence>
<dbReference type="InterPro" id="IPR003439">
    <property type="entry name" value="ABC_transporter-like_ATP-bd"/>
</dbReference>
<dbReference type="Gene3D" id="3.40.50.300">
    <property type="entry name" value="P-loop containing nucleotide triphosphate hydrolases"/>
    <property type="match status" value="1"/>
</dbReference>
<dbReference type="GO" id="GO:0016887">
    <property type="term" value="F:ATP hydrolysis activity"/>
    <property type="evidence" value="ECO:0007669"/>
    <property type="project" value="InterPro"/>
</dbReference>
<dbReference type="AlphaFoldDB" id="A0A292YIX8"/>
<dbReference type="RefSeq" id="WP_096181597.1">
    <property type="nucleotide sequence ID" value="NZ_BDUF01000033.1"/>
</dbReference>
<evidence type="ECO:0000256" key="2">
    <source>
        <dbReference type="ARBA" id="ARBA00022741"/>
    </source>
</evidence>
<dbReference type="PANTHER" id="PTHR42711">
    <property type="entry name" value="ABC TRANSPORTER ATP-BINDING PROTEIN"/>
    <property type="match status" value="1"/>
</dbReference>
<evidence type="ECO:0000256" key="1">
    <source>
        <dbReference type="ARBA" id="ARBA00022448"/>
    </source>
</evidence>
<keyword evidence="1" id="KW-0813">Transport</keyword>
<dbReference type="PANTHER" id="PTHR42711:SF4">
    <property type="entry name" value="ABC TRANSPORTER RELATED"/>
    <property type="match status" value="1"/>
</dbReference>
<reference evidence="6" key="1">
    <citation type="submission" date="2017-07" db="EMBL/GenBank/DDBJ databases">
        <title>Draft genome sequence of Effusibacillus lacus strain skLN1.</title>
        <authorList>
            <person name="Watanabe M."/>
            <person name="Kojima H."/>
            <person name="Fukui M."/>
        </authorList>
    </citation>
    <scope>NUCLEOTIDE SEQUENCE [LARGE SCALE GENOMIC DNA]</scope>
    <source>
        <strain evidence="6">skLN1</strain>
    </source>
</reference>
<dbReference type="GO" id="GO:0005524">
    <property type="term" value="F:ATP binding"/>
    <property type="evidence" value="ECO:0007669"/>
    <property type="project" value="UniProtKB-KW"/>
</dbReference>
<evidence type="ECO:0000313" key="5">
    <source>
        <dbReference type="EMBL" id="GAX89898.1"/>
    </source>
</evidence>
<dbReference type="SUPFAM" id="SSF52540">
    <property type="entry name" value="P-loop containing nucleoside triphosphate hydrolases"/>
    <property type="match status" value="1"/>
</dbReference>
<organism evidence="5 6">
    <name type="scientific">Effusibacillus lacus</name>
    <dbReference type="NCBI Taxonomy" id="1348429"/>
    <lineage>
        <taxon>Bacteria</taxon>
        <taxon>Bacillati</taxon>
        <taxon>Bacillota</taxon>
        <taxon>Bacilli</taxon>
        <taxon>Bacillales</taxon>
        <taxon>Alicyclobacillaceae</taxon>
        <taxon>Effusibacillus</taxon>
    </lineage>
</organism>
<evidence type="ECO:0000259" key="4">
    <source>
        <dbReference type="PROSITE" id="PS50893"/>
    </source>
</evidence>
<keyword evidence="3" id="KW-0067">ATP-binding</keyword>
<dbReference type="CDD" id="cd03267">
    <property type="entry name" value="ABC_NatA_like"/>
    <property type="match status" value="1"/>
</dbReference>
<dbReference type="InterPro" id="IPR050763">
    <property type="entry name" value="ABC_transporter_ATP-binding"/>
</dbReference>
<evidence type="ECO:0000256" key="3">
    <source>
        <dbReference type="ARBA" id="ARBA00022840"/>
    </source>
</evidence>
<dbReference type="SMART" id="SM00382">
    <property type="entry name" value="AAA"/>
    <property type="match status" value="1"/>
</dbReference>
<accession>A0A292YIX8</accession>
<name>A0A292YIX8_9BACL</name>